<sequence>MHTITLVWLANLLRKEYCGTIGEALLWPGGDATAPTDFSHILFISLNFFNYFNEKYFIFKTPPLYGTPHRHTRYSDELLYVLELRLTSNTSSIKDGETVGLYSYAQCTEANCCCKTPKTEFSSHTNTDTSSKITLRFHSGHYHDRYEELTKEFLPDLIIAPNAGIAAYKSWLPTIVCLFTIHHIFLTDSECV</sequence>
<dbReference type="AlphaFoldDB" id="A0A251RUN5"/>
<evidence type="ECO:0000259" key="1">
    <source>
        <dbReference type="Pfam" id="PF20179"/>
    </source>
</evidence>
<dbReference type="EMBL" id="CM007906">
    <property type="protein sequence ID" value="OTF88168.1"/>
    <property type="molecule type" value="Genomic_DNA"/>
</dbReference>
<evidence type="ECO:0000313" key="2">
    <source>
        <dbReference type="EMBL" id="OTF88168.1"/>
    </source>
</evidence>
<dbReference type="Proteomes" id="UP000215914">
    <property type="component" value="Chromosome 17"/>
</dbReference>
<proteinExistence type="predicted"/>
<name>A0A251RUN5_HELAN</name>
<gene>
    <name evidence="2" type="ORF">HannXRQ_Chr17g0570121</name>
</gene>
<dbReference type="InParanoid" id="A0A251RUN5"/>
<protein>
    <recommendedName>
        <fullName evidence="1">Mitochondrial splicing suppressor 51-like C-terminal domain-containing protein</fullName>
    </recommendedName>
</protein>
<dbReference type="PANTHER" id="PTHR47570">
    <property type="entry name" value="ZINC ION BINDING PROTEIN"/>
    <property type="match status" value="1"/>
</dbReference>
<dbReference type="PANTHER" id="PTHR47570:SF1">
    <property type="entry name" value="ZINC ION BINDING PROTEIN"/>
    <property type="match status" value="1"/>
</dbReference>
<reference evidence="3" key="1">
    <citation type="journal article" date="2017" name="Nature">
        <title>The sunflower genome provides insights into oil metabolism, flowering and Asterid evolution.</title>
        <authorList>
            <person name="Badouin H."/>
            <person name="Gouzy J."/>
            <person name="Grassa C.J."/>
            <person name="Murat F."/>
            <person name="Staton S.E."/>
            <person name="Cottret L."/>
            <person name="Lelandais-Briere C."/>
            <person name="Owens G.L."/>
            <person name="Carrere S."/>
            <person name="Mayjonade B."/>
            <person name="Legrand L."/>
            <person name="Gill N."/>
            <person name="Kane N.C."/>
            <person name="Bowers J.E."/>
            <person name="Hubner S."/>
            <person name="Bellec A."/>
            <person name="Berard A."/>
            <person name="Berges H."/>
            <person name="Blanchet N."/>
            <person name="Boniface M.C."/>
            <person name="Brunel D."/>
            <person name="Catrice O."/>
            <person name="Chaidir N."/>
            <person name="Claudel C."/>
            <person name="Donnadieu C."/>
            <person name="Faraut T."/>
            <person name="Fievet G."/>
            <person name="Helmstetter N."/>
            <person name="King M."/>
            <person name="Knapp S.J."/>
            <person name="Lai Z."/>
            <person name="Le Paslier M.C."/>
            <person name="Lippi Y."/>
            <person name="Lorenzon L."/>
            <person name="Mandel J.R."/>
            <person name="Marage G."/>
            <person name="Marchand G."/>
            <person name="Marquand E."/>
            <person name="Bret-Mestries E."/>
            <person name="Morien E."/>
            <person name="Nambeesan S."/>
            <person name="Nguyen T."/>
            <person name="Pegot-Espagnet P."/>
            <person name="Pouilly N."/>
            <person name="Raftis F."/>
            <person name="Sallet E."/>
            <person name="Schiex T."/>
            <person name="Thomas J."/>
            <person name="Vandecasteele C."/>
            <person name="Vares D."/>
            <person name="Vear F."/>
            <person name="Vautrin S."/>
            <person name="Crespi M."/>
            <person name="Mangin B."/>
            <person name="Burke J.M."/>
            <person name="Salse J."/>
            <person name="Munos S."/>
            <person name="Vincourt P."/>
            <person name="Rieseberg L.H."/>
            <person name="Langlade N.B."/>
        </authorList>
    </citation>
    <scope>NUCLEOTIDE SEQUENCE [LARGE SCALE GENOMIC DNA]</scope>
    <source>
        <strain evidence="3">cv. SF193</strain>
    </source>
</reference>
<feature type="domain" description="Mitochondrial splicing suppressor 51-like C-terminal" evidence="1">
    <location>
        <begin position="114"/>
        <end position="180"/>
    </location>
</feature>
<evidence type="ECO:0000313" key="3">
    <source>
        <dbReference type="Proteomes" id="UP000215914"/>
    </source>
</evidence>
<accession>A0A251RUN5</accession>
<organism evidence="2 3">
    <name type="scientific">Helianthus annuus</name>
    <name type="common">Common sunflower</name>
    <dbReference type="NCBI Taxonomy" id="4232"/>
    <lineage>
        <taxon>Eukaryota</taxon>
        <taxon>Viridiplantae</taxon>
        <taxon>Streptophyta</taxon>
        <taxon>Embryophyta</taxon>
        <taxon>Tracheophyta</taxon>
        <taxon>Spermatophyta</taxon>
        <taxon>Magnoliopsida</taxon>
        <taxon>eudicotyledons</taxon>
        <taxon>Gunneridae</taxon>
        <taxon>Pentapetalae</taxon>
        <taxon>asterids</taxon>
        <taxon>campanulids</taxon>
        <taxon>Asterales</taxon>
        <taxon>Asteraceae</taxon>
        <taxon>Asteroideae</taxon>
        <taxon>Heliantheae alliance</taxon>
        <taxon>Heliantheae</taxon>
        <taxon>Helianthus</taxon>
    </lineage>
</organism>
<dbReference type="Pfam" id="PF20179">
    <property type="entry name" value="MSS51_C"/>
    <property type="match status" value="1"/>
</dbReference>
<keyword evidence="3" id="KW-1185">Reference proteome</keyword>
<dbReference type="InterPro" id="IPR046824">
    <property type="entry name" value="Mss51-like_C"/>
</dbReference>